<evidence type="ECO:0000256" key="1">
    <source>
        <dbReference type="SAM" id="Phobius"/>
    </source>
</evidence>
<evidence type="ECO:0000313" key="2">
    <source>
        <dbReference type="EMBL" id="OXM13564.1"/>
    </source>
</evidence>
<accession>A0A229NUQ8</accession>
<name>A0A229NUQ8_9BACL</name>
<dbReference type="OrthoDB" id="9855705at2"/>
<dbReference type="RefSeq" id="WP_089526268.1">
    <property type="nucleotide sequence ID" value="NZ_NMUQ01000003.1"/>
</dbReference>
<keyword evidence="1" id="KW-0472">Membrane</keyword>
<feature type="transmembrane region" description="Helical" evidence="1">
    <location>
        <begin position="20"/>
        <end position="37"/>
    </location>
</feature>
<keyword evidence="1" id="KW-1133">Transmembrane helix</keyword>
<dbReference type="Proteomes" id="UP000215145">
    <property type="component" value="Unassembled WGS sequence"/>
</dbReference>
<proteinExistence type="predicted"/>
<keyword evidence="3" id="KW-1185">Reference proteome</keyword>
<dbReference type="EMBL" id="NMUQ01000003">
    <property type="protein sequence ID" value="OXM13564.1"/>
    <property type="molecule type" value="Genomic_DNA"/>
</dbReference>
<keyword evidence="1" id="KW-0812">Transmembrane</keyword>
<evidence type="ECO:0000313" key="3">
    <source>
        <dbReference type="Proteomes" id="UP000215145"/>
    </source>
</evidence>
<sequence>MLKDADRLAFISEASGNRWAVVLILFILLVLVTSIFSSSPSPGGSDIASASNERYVRLYNSTNILDLKYLGYTSDTSTSIAVSTIYMPFYDAFVPQRVTYECQTSLPRYARLNYEVIYPTGDGTGISYGTFQVRLRYDNCGLGVAGWSDAQLSSQHVAVEVESKELCRVTLRR</sequence>
<dbReference type="AlphaFoldDB" id="A0A229NUQ8"/>
<comment type="caution">
    <text evidence="2">The sequence shown here is derived from an EMBL/GenBank/DDBJ whole genome shotgun (WGS) entry which is preliminary data.</text>
</comment>
<organism evidence="2 3">
    <name type="scientific">Paenibacillus herberti</name>
    <dbReference type="NCBI Taxonomy" id="1619309"/>
    <lineage>
        <taxon>Bacteria</taxon>
        <taxon>Bacillati</taxon>
        <taxon>Bacillota</taxon>
        <taxon>Bacilli</taxon>
        <taxon>Bacillales</taxon>
        <taxon>Paenibacillaceae</taxon>
        <taxon>Paenibacillus</taxon>
    </lineage>
</organism>
<gene>
    <name evidence="2" type="ORF">CGZ75_21255</name>
</gene>
<reference evidence="2 3" key="1">
    <citation type="submission" date="2017-07" db="EMBL/GenBank/DDBJ databases">
        <title>Paenibacillus herberti R33 genome sequencing and assembly.</title>
        <authorList>
            <person name="Su W."/>
        </authorList>
    </citation>
    <scope>NUCLEOTIDE SEQUENCE [LARGE SCALE GENOMIC DNA]</scope>
    <source>
        <strain evidence="2 3">R33</strain>
    </source>
</reference>
<protein>
    <submittedName>
        <fullName evidence="2">Uncharacterized protein</fullName>
    </submittedName>
</protein>